<dbReference type="EMBL" id="JAFELM010000039">
    <property type="protein sequence ID" value="MBM6619046.1"/>
    <property type="molecule type" value="Genomic_DNA"/>
</dbReference>
<keyword evidence="3" id="KW-0282">Flagellum</keyword>
<comment type="caution">
    <text evidence="3">The sequence shown here is derived from an EMBL/GenBank/DDBJ whole genome shotgun (WGS) entry which is preliminary data.</text>
</comment>
<keyword evidence="3" id="KW-0966">Cell projection</keyword>
<sequence>MSAQALTDVLTKMYKLHQSLFEVATRKTEIVKKSDIEALSSIMKEENKHVMAINQLEEERKQIVAKMMSGHPIQGNEPTLTECIETLPNEERNSLLTIKDKLANKVNELKKLNLLNQELIYSSLQFVNLSLDLIMPKQPESLNYNKPQVKGQTGTKNRSMFDSKA</sequence>
<reference evidence="3 4" key="1">
    <citation type="submission" date="2021-02" db="EMBL/GenBank/DDBJ databases">
        <title>Bacillus sp. RD4P76, an endophyte from a halophyte.</title>
        <authorList>
            <person name="Sun J.-Q."/>
        </authorList>
    </citation>
    <scope>NUCLEOTIDE SEQUENCE [LARGE SCALE GENOMIC DNA]</scope>
    <source>
        <strain evidence="3 4">RD4P76</strain>
    </source>
</reference>
<evidence type="ECO:0000313" key="3">
    <source>
        <dbReference type="EMBL" id="MBM6619046.1"/>
    </source>
</evidence>
<gene>
    <name evidence="3" type="ORF">JR050_15365</name>
</gene>
<proteinExistence type="predicted"/>
<dbReference type="InterPro" id="IPR007809">
    <property type="entry name" value="FlgN-like"/>
</dbReference>
<dbReference type="Pfam" id="PF05130">
    <property type="entry name" value="FlgN"/>
    <property type="match status" value="1"/>
</dbReference>
<dbReference type="Gene3D" id="1.20.58.300">
    <property type="entry name" value="FlgN-like"/>
    <property type="match status" value="1"/>
</dbReference>
<dbReference type="SUPFAM" id="SSF140566">
    <property type="entry name" value="FlgN-like"/>
    <property type="match status" value="1"/>
</dbReference>
<name>A0ABS2DNF9_9BACI</name>
<dbReference type="InterPro" id="IPR036679">
    <property type="entry name" value="FlgN-like_sf"/>
</dbReference>
<keyword evidence="3" id="KW-0969">Cilium</keyword>
<organism evidence="3 4">
    <name type="scientific">Bacillus suaedaesalsae</name>
    <dbReference type="NCBI Taxonomy" id="2810349"/>
    <lineage>
        <taxon>Bacteria</taxon>
        <taxon>Bacillati</taxon>
        <taxon>Bacillota</taxon>
        <taxon>Bacilli</taxon>
        <taxon>Bacillales</taxon>
        <taxon>Bacillaceae</taxon>
        <taxon>Bacillus</taxon>
    </lineage>
</organism>
<accession>A0ABS2DNF9</accession>
<keyword evidence="1" id="KW-1005">Bacterial flagellum biogenesis</keyword>
<feature type="compositionally biased region" description="Polar residues" evidence="2">
    <location>
        <begin position="140"/>
        <end position="158"/>
    </location>
</feature>
<dbReference type="Proteomes" id="UP001518925">
    <property type="component" value="Unassembled WGS sequence"/>
</dbReference>
<feature type="region of interest" description="Disordered" evidence="2">
    <location>
        <begin position="140"/>
        <end position="165"/>
    </location>
</feature>
<evidence type="ECO:0000256" key="2">
    <source>
        <dbReference type="SAM" id="MobiDB-lite"/>
    </source>
</evidence>
<evidence type="ECO:0000313" key="4">
    <source>
        <dbReference type="Proteomes" id="UP001518925"/>
    </source>
</evidence>
<dbReference type="RefSeq" id="WP_204204406.1">
    <property type="nucleotide sequence ID" value="NZ_JAFELM010000039.1"/>
</dbReference>
<protein>
    <submittedName>
        <fullName evidence="3">Flagellar protein FlgN</fullName>
    </submittedName>
</protein>
<evidence type="ECO:0000256" key="1">
    <source>
        <dbReference type="ARBA" id="ARBA00022795"/>
    </source>
</evidence>
<keyword evidence="4" id="KW-1185">Reference proteome</keyword>